<dbReference type="Proteomes" id="UP000318571">
    <property type="component" value="Chromosome 11"/>
</dbReference>
<proteinExistence type="predicted"/>
<feature type="non-terminal residue" evidence="2">
    <location>
        <position position="345"/>
    </location>
</feature>
<sequence length="345" mass="39464">MLNSKRRRRVLQIIVICGFLMIIQRMVIESNSQSETCAHVIQSFSKPNLYVEYVNGSEFQHLTPDQWKTLIKFCQPVIGNEELKMCLYPPKKDIISDWIHKKGSWEEEVFHVLITALNLVANPYYLDLGANIGSHSLRVAQNGFPTMSVEPSIFNYARLSRSAELSGLKDLVIVRNAVSDSRREVQLGLYMRENYGSVHVVEKTKRTPTSDNNIVKSVLFSDILDEVANKASVDNAIDLVVKIDIEGQECKAILGSVESLSWNEFYHIQVIVMEWRFKDVGSKCSKSEIQRLAQVLSDAGFRPYHAKMPRKLDPANSLRWPTLDMMWVHHTIENEFLTTLFPDTS</sequence>
<protein>
    <recommendedName>
        <fullName evidence="1">Methyltransferase FkbM domain-containing protein</fullName>
    </recommendedName>
</protein>
<gene>
    <name evidence="2" type="ORF">TCAL_09313</name>
</gene>
<dbReference type="InterPro" id="IPR006342">
    <property type="entry name" value="FkbM_mtfrase"/>
</dbReference>
<dbReference type="OMA" id="FPICVYP"/>
<dbReference type="SUPFAM" id="SSF53335">
    <property type="entry name" value="S-adenosyl-L-methionine-dependent methyltransferases"/>
    <property type="match status" value="1"/>
</dbReference>
<evidence type="ECO:0000313" key="2">
    <source>
        <dbReference type="EMBL" id="TRY78144.1"/>
    </source>
</evidence>
<dbReference type="PANTHER" id="PTHR34203:SF15">
    <property type="entry name" value="SLL1173 PROTEIN"/>
    <property type="match status" value="1"/>
</dbReference>
<dbReference type="OrthoDB" id="411251at2759"/>
<dbReference type="EMBL" id="VCGU01000003">
    <property type="protein sequence ID" value="TRY78144.1"/>
    <property type="molecule type" value="Genomic_DNA"/>
</dbReference>
<evidence type="ECO:0000259" key="1">
    <source>
        <dbReference type="Pfam" id="PF05050"/>
    </source>
</evidence>
<comment type="caution">
    <text evidence="2">The sequence shown here is derived from an EMBL/GenBank/DDBJ whole genome shotgun (WGS) entry which is preliminary data.</text>
</comment>
<dbReference type="InterPro" id="IPR029063">
    <property type="entry name" value="SAM-dependent_MTases_sf"/>
</dbReference>
<dbReference type="PANTHER" id="PTHR34203">
    <property type="entry name" value="METHYLTRANSFERASE, FKBM FAMILY PROTEIN"/>
    <property type="match status" value="1"/>
</dbReference>
<keyword evidence="3" id="KW-1185">Reference proteome</keyword>
<dbReference type="AlphaFoldDB" id="A0A553PKE0"/>
<dbReference type="NCBIfam" id="TIGR01444">
    <property type="entry name" value="fkbM_fam"/>
    <property type="match status" value="1"/>
</dbReference>
<name>A0A553PKE0_TIGCA</name>
<accession>A0A553PKE0</accession>
<evidence type="ECO:0000313" key="3">
    <source>
        <dbReference type="Proteomes" id="UP000318571"/>
    </source>
</evidence>
<dbReference type="InterPro" id="IPR052514">
    <property type="entry name" value="SAM-dependent_MTase"/>
</dbReference>
<dbReference type="Pfam" id="PF05050">
    <property type="entry name" value="Methyltransf_21"/>
    <property type="match status" value="1"/>
</dbReference>
<reference evidence="2 3" key="1">
    <citation type="journal article" date="2018" name="Nat. Ecol. Evol.">
        <title>Genomic signatures of mitonuclear coevolution across populations of Tigriopus californicus.</title>
        <authorList>
            <person name="Barreto F.S."/>
            <person name="Watson E.T."/>
            <person name="Lima T.G."/>
            <person name="Willett C.S."/>
            <person name="Edmands S."/>
            <person name="Li W."/>
            <person name="Burton R.S."/>
        </authorList>
    </citation>
    <scope>NUCLEOTIDE SEQUENCE [LARGE SCALE GENOMIC DNA]</scope>
    <source>
        <strain evidence="2 3">San Diego</strain>
    </source>
</reference>
<feature type="domain" description="Methyltransferase FkbM" evidence="1">
    <location>
        <begin position="127"/>
        <end position="302"/>
    </location>
</feature>
<dbReference type="Gene3D" id="3.40.50.150">
    <property type="entry name" value="Vaccinia Virus protein VP39"/>
    <property type="match status" value="1"/>
</dbReference>
<organism evidence="2 3">
    <name type="scientific">Tigriopus californicus</name>
    <name type="common">Marine copepod</name>
    <dbReference type="NCBI Taxonomy" id="6832"/>
    <lineage>
        <taxon>Eukaryota</taxon>
        <taxon>Metazoa</taxon>
        <taxon>Ecdysozoa</taxon>
        <taxon>Arthropoda</taxon>
        <taxon>Crustacea</taxon>
        <taxon>Multicrustacea</taxon>
        <taxon>Hexanauplia</taxon>
        <taxon>Copepoda</taxon>
        <taxon>Harpacticoida</taxon>
        <taxon>Harpacticidae</taxon>
        <taxon>Tigriopus</taxon>
    </lineage>
</organism>